<organism evidence="1 2">
    <name type="scientific">Clostridium botulinum</name>
    <dbReference type="NCBI Taxonomy" id="1491"/>
    <lineage>
        <taxon>Bacteria</taxon>
        <taxon>Bacillati</taxon>
        <taxon>Bacillota</taxon>
        <taxon>Clostridia</taxon>
        <taxon>Eubacteriales</taxon>
        <taxon>Clostridiaceae</taxon>
        <taxon>Clostridium</taxon>
    </lineage>
</organism>
<dbReference type="Proteomes" id="UP000486903">
    <property type="component" value="Unassembled WGS sequence"/>
</dbReference>
<protein>
    <submittedName>
        <fullName evidence="1">Uncharacterized protein</fullName>
    </submittedName>
</protein>
<gene>
    <name evidence="1" type="ORF">FDG31_03400</name>
</gene>
<dbReference type="AlphaFoldDB" id="A0A6B4JKM2"/>
<sequence length="111" mass="13408">MEDEIYRILQDINNVHEGWFREDINETHVTFFTYHTSPINFSNCDYENINNSVQIDVWGTDVEEVRKTEKEVKKLLKENEFIWIESNRDFETDTGLFHYSDRFNYLADADD</sequence>
<reference evidence="1 2" key="1">
    <citation type="submission" date="2019-04" db="EMBL/GenBank/DDBJ databases">
        <title>Genome sequencing of Clostridium botulinum Groups I-IV and Clostridium butyricum.</title>
        <authorList>
            <person name="Brunt J."/>
            <person name="Van Vliet A.H.M."/>
            <person name="Stringer S.C."/>
            <person name="Carter A.T."/>
            <person name="Peck M.W."/>
        </authorList>
    </citation>
    <scope>NUCLEOTIDE SEQUENCE [LARGE SCALE GENOMIC DNA]</scope>
    <source>
        <strain evidence="1 2">BL81</strain>
    </source>
</reference>
<evidence type="ECO:0000313" key="2">
    <source>
        <dbReference type="Proteomes" id="UP000486903"/>
    </source>
</evidence>
<evidence type="ECO:0000313" key="1">
    <source>
        <dbReference type="EMBL" id="NFV25218.1"/>
    </source>
</evidence>
<dbReference type="RefSeq" id="WP_003373682.1">
    <property type="nucleotide sequence ID" value="NZ_JACBBA010000002.1"/>
</dbReference>
<dbReference type="EMBL" id="SXFB01000002">
    <property type="protein sequence ID" value="NFV25218.1"/>
    <property type="molecule type" value="Genomic_DNA"/>
</dbReference>
<comment type="caution">
    <text evidence="1">The sequence shown here is derived from an EMBL/GenBank/DDBJ whole genome shotgun (WGS) entry which is preliminary data.</text>
</comment>
<name>A0A6B4JKM2_CLOBO</name>
<accession>A0A6B4JKM2</accession>
<proteinExistence type="predicted"/>